<keyword evidence="7" id="KW-0479">Metal-binding</keyword>
<dbReference type="InterPro" id="IPR027266">
    <property type="entry name" value="TrmE/GcvT-like"/>
</dbReference>
<dbReference type="EC" id="3.6.-.-" evidence="7"/>
<feature type="binding site" evidence="7">
    <location>
        <position position="283"/>
    </location>
    <ligand>
        <name>Mg(2+)</name>
        <dbReference type="ChEBI" id="CHEBI:18420"/>
    </ligand>
</feature>
<dbReference type="PROSITE" id="PS51709">
    <property type="entry name" value="G_TRME"/>
    <property type="match status" value="1"/>
</dbReference>
<dbReference type="InterPro" id="IPR031168">
    <property type="entry name" value="G_TrmE"/>
</dbReference>
<dbReference type="FunFam" id="3.30.1360.120:FF:000007">
    <property type="entry name" value="tRNA modification GTPase GTPBP3, mitochondrial"/>
    <property type="match status" value="1"/>
</dbReference>
<dbReference type="InterPro" id="IPR025867">
    <property type="entry name" value="MnmE_helical"/>
</dbReference>
<dbReference type="Pfam" id="PF10396">
    <property type="entry name" value="TrmE_N"/>
    <property type="match status" value="1"/>
</dbReference>
<gene>
    <name evidence="7 10" type="primary">mnmE</name>
    <name evidence="7" type="synonym">trmE</name>
    <name evidence="10" type="ORF">H6P80_01535</name>
</gene>
<dbReference type="SUPFAM" id="SSF103025">
    <property type="entry name" value="Folate-binding domain"/>
    <property type="match status" value="1"/>
</dbReference>
<comment type="similarity">
    <text evidence="1 7">Belongs to the TRAFAC class TrmE-Era-EngA-EngB-Septin-like GTPase superfamily. TrmE GTPase family.</text>
</comment>
<accession>A0A842HTE3</accession>
<keyword evidence="7" id="KW-0963">Cytoplasm</keyword>
<comment type="subcellular location">
    <subcellularLocation>
        <location evidence="7">Cytoplasm</location>
    </subcellularLocation>
</comment>
<keyword evidence="4 7" id="KW-0378">Hydrolase</keyword>
<dbReference type="InterPro" id="IPR027368">
    <property type="entry name" value="MnmE_dom2"/>
</dbReference>
<comment type="cofactor">
    <cofactor evidence="7">
        <name>K(+)</name>
        <dbReference type="ChEBI" id="CHEBI:29103"/>
    </cofactor>
    <text evidence="7">Binds 1 potassium ion per subunit.</text>
</comment>
<dbReference type="NCBIfam" id="TIGR00231">
    <property type="entry name" value="small_GTP"/>
    <property type="match status" value="1"/>
</dbReference>
<dbReference type="SUPFAM" id="SSF52540">
    <property type="entry name" value="P-loop containing nucleoside triphosphate hydrolases"/>
    <property type="match status" value="1"/>
</dbReference>
<feature type="binding site" evidence="7">
    <location>
        <position position="112"/>
    </location>
    <ligand>
        <name>(6S)-5-formyl-5,6,7,8-tetrahydrofolate</name>
        <dbReference type="ChEBI" id="CHEBI:57457"/>
    </ligand>
</feature>
<organism evidence="10 11">
    <name type="scientific">Parasphingopyxis marina</name>
    <dbReference type="NCBI Taxonomy" id="2761622"/>
    <lineage>
        <taxon>Bacteria</taxon>
        <taxon>Pseudomonadati</taxon>
        <taxon>Pseudomonadota</taxon>
        <taxon>Alphaproteobacteria</taxon>
        <taxon>Sphingomonadales</taxon>
        <taxon>Sphingomonadaceae</taxon>
        <taxon>Parasphingopyxis</taxon>
    </lineage>
</organism>
<protein>
    <recommendedName>
        <fullName evidence="7">tRNA modification GTPase MnmE</fullName>
        <ecNumber evidence="7">3.6.-.-</ecNumber>
    </recommendedName>
</protein>
<dbReference type="HAMAP" id="MF_00379">
    <property type="entry name" value="GTPase_MnmE"/>
    <property type="match status" value="1"/>
</dbReference>
<feature type="binding site" evidence="7">
    <location>
        <position position="54"/>
    </location>
    <ligand>
        <name>(6S)-5-formyl-5,6,7,8-tetrahydrofolate</name>
        <dbReference type="ChEBI" id="CHEBI:57457"/>
    </ligand>
</feature>
<dbReference type="CDD" id="cd14858">
    <property type="entry name" value="TrmE_N"/>
    <property type="match status" value="1"/>
</dbReference>
<dbReference type="Gene3D" id="1.20.120.430">
    <property type="entry name" value="tRNA modification GTPase MnmE domain 2"/>
    <property type="match status" value="1"/>
</dbReference>
<feature type="binding site" evidence="7">
    <location>
        <position position="461"/>
    </location>
    <ligand>
        <name>(6S)-5-formyl-5,6,7,8-tetrahydrofolate</name>
        <dbReference type="ChEBI" id="CHEBI:57457"/>
    </ligand>
</feature>
<dbReference type="Pfam" id="PF01926">
    <property type="entry name" value="MMR_HSR1"/>
    <property type="match status" value="1"/>
</dbReference>
<feature type="binding site" evidence="7">
    <location>
        <begin position="302"/>
        <end position="305"/>
    </location>
    <ligand>
        <name>GTP</name>
        <dbReference type="ChEBI" id="CHEBI:37565"/>
    </ligand>
</feature>
<feature type="binding site" evidence="7">
    <location>
        <begin position="258"/>
        <end position="263"/>
    </location>
    <ligand>
        <name>GTP</name>
        <dbReference type="ChEBI" id="CHEBI:37565"/>
    </ligand>
</feature>
<dbReference type="InterPro" id="IPR027417">
    <property type="entry name" value="P-loop_NTPase"/>
</dbReference>
<feature type="binding site" evidence="7">
    <location>
        <position position="152"/>
    </location>
    <ligand>
        <name>(6S)-5-formyl-5,6,7,8-tetrahydrofolate</name>
        <dbReference type="ChEBI" id="CHEBI:57457"/>
    </ligand>
</feature>
<evidence type="ECO:0000259" key="9">
    <source>
        <dbReference type="PROSITE" id="PS51709"/>
    </source>
</evidence>
<comment type="caution">
    <text evidence="10">The sequence shown here is derived from an EMBL/GenBank/DDBJ whole genome shotgun (WGS) entry which is preliminary data.</text>
</comment>
<evidence type="ECO:0000256" key="2">
    <source>
        <dbReference type="ARBA" id="ARBA00022694"/>
    </source>
</evidence>
<dbReference type="InterPro" id="IPR018948">
    <property type="entry name" value="GTP-bd_TrmE_N"/>
</dbReference>
<dbReference type="SUPFAM" id="SSF116878">
    <property type="entry name" value="TrmE connector domain"/>
    <property type="match status" value="1"/>
</dbReference>
<dbReference type="GO" id="GO:0046872">
    <property type="term" value="F:metal ion binding"/>
    <property type="evidence" value="ECO:0007669"/>
    <property type="project" value="UniProtKB-KW"/>
</dbReference>
<dbReference type="Gene3D" id="3.40.50.300">
    <property type="entry name" value="P-loop containing nucleotide triphosphate hydrolases"/>
    <property type="match status" value="1"/>
</dbReference>
<keyword evidence="5 7" id="KW-0630">Potassium</keyword>
<sequence length="461" mass="48568">MPGFRCGRVSSISSATRAPPPKNSGGGVAILSDDGATIFALSTAGLPSAIAIVRTSGPASRSALEALAGRVPEPRYAALMSLRDPADGTPIDRALILWLPGPASETGEDMVEYHLHGSRAVASKLLETLGKYDEMRPAEAGEFLRRAFLNGKMDLTAAEGLGDLLDAETESQRRHALAIAEGGLAARIAGWRERLLGAEARLEAVLNFSDEGDVGEGDESFALDAADDVHGEIMETLAAPPAERLRDGIRVALAGPPNAGKSTLFNALVAREAAIVSPVAGTTRDVIEAPVDIDGIAFVFSDTAGLRDSGEAIEEEGVRRARSVSERSDILFWMGETADAPKGDHIIILHPRADEPRRAAKPAEAALSVSATTGEGMAALRALLLERARSLLPREDQLALNQRQRLALREAADALAEARAGDWILLVEALRGARMALERLGGGGGVETMLDALFGRFCIGK</sequence>
<dbReference type="PANTHER" id="PTHR42714">
    <property type="entry name" value="TRNA MODIFICATION GTPASE GTPBP3"/>
    <property type="match status" value="1"/>
</dbReference>
<comment type="caution">
    <text evidence="7">Lacks conserved residue(s) required for the propagation of feature annotation.</text>
</comment>
<dbReference type="InterPro" id="IPR004520">
    <property type="entry name" value="GTPase_MnmE"/>
</dbReference>
<evidence type="ECO:0000256" key="1">
    <source>
        <dbReference type="ARBA" id="ARBA00011043"/>
    </source>
</evidence>
<keyword evidence="11" id="KW-1185">Reference proteome</keyword>
<feature type="binding site" evidence="7">
    <location>
        <position position="282"/>
    </location>
    <ligand>
        <name>K(+)</name>
        <dbReference type="ChEBI" id="CHEBI:29103"/>
    </ligand>
</feature>
<dbReference type="NCBIfam" id="NF003661">
    <property type="entry name" value="PRK05291.1-3"/>
    <property type="match status" value="1"/>
</dbReference>
<evidence type="ECO:0000256" key="8">
    <source>
        <dbReference type="SAM" id="MobiDB-lite"/>
    </source>
</evidence>
<evidence type="ECO:0000313" key="11">
    <source>
        <dbReference type="Proteomes" id="UP000564378"/>
    </source>
</evidence>
<evidence type="ECO:0000256" key="3">
    <source>
        <dbReference type="ARBA" id="ARBA00022741"/>
    </source>
</evidence>
<feature type="binding site" evidence="7">
    <location>
        <position position="258"/>
    </location>
    <ligand>
        <name>K(+)</name>
        <dbReference type="ChEBI" id="CHEBI:29103"/>
    </ligand>
</feature>
<evidence type="ECO:0000256" key="4">
    <source>
        <dbReference type="ARBA" id="ARBA00022801"/>
    </source>
</evidence>
<dbReference type="GO" id="GO:0005737">
    <property type="term" value="C:cytoplasm"/>
    <property type="evidence" value="ECO:0007669"/>
    <property type="project" value="UniProtKB-SubCell"/>
</dbReference>
<evidence type="ECO:0000313" key="10">
    <source>
        <dbReference type="EMBL" id="MBC2776292.1"/>
    </source>
</evidence>
<feature type="domain" description="TrmE-type G" evidence="9">
    <location>
        <begin position="248"/>
        <end position="389"/>
    </location>
</feature>
<feature type="region of interest" description="Disordered" evidence="8">
    <location>
        <begin position="1"/>
        <end position="26"/>
    </location>
</feature>
<dbReference type="PANTHER" id="PTHR42714:SF2">
    <property type="entry name" value="TRNA MODIFICATION GTPASE GTPBP3, MITOCHONDRIAL"/>
    <property type="match status" value="1"/>
</dbReference>
<dbReference type="GO" id="GO:0005525">
    <property type="term" value="F:GTP binding"/>
    <property type="evidence" value="ECO:0007669"/>
    <property type="project" value="UniProtKB-UniRule"/>
</dbReference>
<dbReference type="Gene3D" id="3.30.1360.120">
    <property type="entry name" value="Probable tRNA modification gtpase trme, domain 1"/>
    <property type="match status" value="1"/>
</dbReference>
<evidence type="ECO:0000256" key="6">
    <source>
        <dbReference type="ARBA" id="ARBA00023134"/>
    </source>
</evidence>
<dbReference type="AlphaFoldDB" id="A0A842HTE3"/>
<dbReference type="CDD" id="cd04164">
    <property type="entry name" value="trmE"/>
    <property type="match status" value="1"/>
</dbReference>
<evidence type="ECO:0000256" key="7">
    <source>
        <dbReference type="HAMAP-Rule" id="MF_00379"/>
    </source>
</evidence>
<dbReference type="Pfam" id="PF12631">
    <property type="entry name" value="MnmE_helical"/>
    <property type="match status" value="1"/>
</dbReference>
<dbReference type="EMBL" id="JACJVJ010000001">
    <property type="protein sequence ID" value="MBC2776292.1"/>
    <property type="molecule type" value="Genomic_DNA"/>
</dbReference>
<dbReference type="InterPro" id="IPR006073">
    <property type="entry name" value="GTP-bd"/>
</dbReference>
<dbReference type="InterPro" id="IPR005225">
    <property type="entry name" value="Small_GTP-bd"/>
</dbReference>
<feature type="binding site" evidence="7">
    <location>
        <begin position="277"/>
        <end position="283"/>
    </location>
    <ligand>
        <name>GTP</name>
        <dbReference type="ChEBI" id="CHEBI:37565"/>
    </ligand>
</feature>
<reference evidence="10 11" key="1">
    <citation type="submission" date="2020-08" db="EMBL/GenBank/DDBJ databases">
        <title>Draft genome sequence of Parasphingopyxis sp. GrpM-11.</title>
        <authorList>
            <person name="Oh J."/>
            <person name="Roh D.-H."/>
        </authorList>
    </citation>
    <scope>NUCLEOTIDE SEQUENCE [LARGE SCALE GENOMIC DNA]</scope>
    <source>
        <strain evidence="10 11">GrpM-11</strain>
    </source>
</reference>
<dbReference type="Proteomes" id="UP000564378">
    <property type="component" value="Unassembled WGS sequence"/>
</dbReference>
<keyword evidence="3 7" id="KW-0547">Nucleotide-binding</keyword>
<dbReference type="GO" id="GO:0030488">
    <property type="term" value="P:tRNA methylation"/>
    <property type="evidence" value="ECO:0007669"/>
    <property type="project" value="TreeGrafter"/>
</dbReference>
<keyword evidence="6 7" id="KW-0342">GTP-binding</keyword>
<keyword evidence="2 7" id="KW-0819">tRNA processing</keyword>
<comment type="function">
    <text evidence="7">Exhibits a very high intrinsic GTPase hydrolysis rate. Involved in the addition of a carboxymethylaminomethyl (cmnm) group at the wobble position (U34) of certain tRNAs, forming tRNA-cmnm(5)s(2)U34.</text>
</comment>
<dbReference type="GO" id="GO:0003924">
    <property type="term" value="F:GTPase activity"/>
    <property type="evidence" value="ECO:0007669"/>
    <property type="project" value="UniProtKB-UniRule"/>
</dbReference>
<feature type="binding site" evidence="7">
    <location>
        <position position="262"/>
    </location>
    <ligand>
        <name>Mg(2+)</name>
        <dbReference type="ChEBI" id="CHEBI:18420"/>
    </ligand>
</feature>
<feature type="binding site" evidence="7">
    <location>
        <position position="277"/>
    </location>
    <ligand>
        <name>K(+)</name>
        <dbReference type="ChEBI" id="CHEBI:29103"/>
    </ligand>
</feature>
<name>A0A842HTE3_9SPHN</name>
<feature type="binding site" evidence="7">
    <location>
        <position position="279"/>
    </location>
    <ligand>
        <name>K(+)</name>
        <dbReference type="ChEBI" id="CHEBI:29103"/>
    </ligand>
</feature>
<keyword evidence="7" id="KW-0460">Magnesium</keyword>
<proteinExistence type="inferred from homology"/>
<evidence type="ECO:0000256" key="5">
    <source>
        <dbReference type="ARBA" id="ARBA00022958"/>
    </source>
</evidence>
<dbReference type="GO" id="GO:0002098">
    <property type="term" value="P:tRNA wobble uridine modification"/>
    <property type="evidence" value="ECO:0007669"/>
    <property type="project" value="TreeGrafter"/>
</dbReference>
<comment type="subunit">
    <text evidence="7">Homodimer. Heterotetramer of two MnmE and two MnmG subunits.</text>
</comment>